<evidence type="ECO:0000313" key="1">
    <source>
        <dbReference type="EnsemblPlants" id="cds.evm.model.08.1424"/>
    </source>
</evidence>
<dbReference type="AlphaFoldDB" id="A0A803Q8M7"/>
<dbReference type="InterPro" id="IPR037094">
    <property type="entry name" value="Glyco_hydro_38_cen_sf"/>
</dbReference>
<dbReference type="Proteomes" id="UP000596661">
    <property type="component" value="Chromosome 8"/>
</dbReference>
<keyword evidence="2" id="KW-1185">Reference proteome</keyword>
<organism evidence="1 2">
    <name type="scientific">Cannabis sativa</name>
    <name type="common">Hemp</name>
    <name type="synonym">Marijuana</name>
    <dbReference type="NCBI Taxonomy" id="3483"/>
    <lineage>
        <taxon>Eukaryota</taxon>
        <taxon>Viridiplantae</taxon>
        <taxon>Streptophyta</taxon>
        <taxon>Embryophyta</taxon>
        <taxon>Tracheophyta</taxon>
        <taxon>Spermatophyta</taxon>
        <taxon>Magnoliopsida</taxon>
        <taxon>eudicotyledons</taxon>
        <taxon>Gunneridae</taxon>
        <taxon>Pentapetalae</taxon>
        <taxon>rosids</taxon>
        <taxon>fabids</taxon>
        <taxon>Rosales</taxon>
        <taxon>Cannabaceae</taxon>
        <taxon>Cannabis</taxon>
    </lineage>
</organism>
<dbReference type="Gene3D" id="1.20.1270.50">
    <property type="entry name" value="Glycoside hydrolase family 38, central domain"/>
    <property type="match status" value="1"/>
</dbReference>
<dbReference type="Gramene" id="evm.model.08.1424">
    <property type="protein sequence ID" value="cds.evm.model.08.1424"/>
    <property type="gene ID" value="evm.TU.08.1424"/>
</dbReference>
<dbReference type="GO" id="GO:0004559">
    <property type="term" value="F:alpha-mannosidase activity"/>
    <property type="evidence" value="ECO:0007669"/>
    <property type="project" value="InterPro"/>
</dbReference>
<reference evidence="1" key="1">
    <citation type="submission" date="2018-11" db="EMBL/GenBank/DDBJ databases">
        <authorList>
            <person name="Grassa J C."/>
        </authorList>
    </citation>
    <scope>NUCLEOTIDE SEQUENCE [LARGE SCALE GENOMIC DNA]</scope>
</reference>
<evidence type="ECO:0000313" key="2">
    <source>
        <dbReference type="Proteomes" id="UP000596661"/>
    </source>
</evidence>
<dbReference type="GO" id="GO:0006013">
    <property type="term" value="P:mannose metabolic process"/>
    <property type="evidence" value="ECO:0007669"/>
    <property type="project" value="InterPro"/>
</dbReference>
<accession>A0A803Q8M7</accession>
<name>A0A803Q8M7_CANSA</name>
<dbReference type="EMBL" id="UZAU01000710">
    <property type="status" value="NOT_ANNOTATED_CDS"/>
    <property type="molecule type" value="Genomic_DNA"/>
</dbReference>
<sequence length="169" mass="19227">MSTRTDRWVNVMYSTPSKCRDAKSAANETWPLKTDDYFPLQGFTRTKNMLKLNSHLCVSSTDGGMRLGDIGKNLLIKQQYILRSKEVIFYCQERLSAATRHAESVAVLTHELGKKFLELLNTDISCPGSPICFCFKRVDFPPLRNLAAKINETFGLNFKEMAHCLDLNK</sequence>
<dbReference type="EnsemblPlants" id="evm.model.08.1424">
    <property type="protein sequence ID" value="cds.evm.model.08.1424"/>
    <property type="gene ID" value="evm.TU.08.1424"/>
</dbReference>
<proteinExistence type="predicted"/>
<reference evidence="1" key="2">
    <citation type="submission" date="2021-03" db="UniProtKB">
        <authorList>
            <consortium name="EnsemblPlants"/>
        </authorList>
    </citation>
    <scope>IDENTIFICATION</scope>
</reference>
<protein>
    <submittedName>
        <fullName evidence="1">Uncharacterized protein</fullName>
    </submittedName>
</protein>